<evidence type="ECO:0000256" key="6">
    <source>
        <dbReference type="SAM" id="MobiDB-lite"/>
    </source>
</evidence>
<name>A0ABW5ZYT6_9FLAO</name>
<feature type="domain" description="Type II/III secretion system secretin-like" evidence="7">
    <location>
        <begin position="582"/>
        <end position="748"/>
    </location>
</feature>
<dbReference type="Gene3D" id="3.55.50.30">
    <property type="match status" value="1"/>
</dbReference>
<comment type="subcellular location">
    <subcellularLocation>
        <location evidence="1">Membrane</location>
    </subcellularLocation>
</comment>
<comment type="caution">
    <text evidence="8">The sequence shown here is derived from an EMBL/GenBank/DDBJ whole genome shotgun (WGS) entry which is preliminary data.</text>
</comment>
<keyword evidence="5" id="KW-0175">Coiled coil</keyword>
<organism evidence="8 9">
    <name type="scientific">Psychroserpens luteus</name>
    <dbReference type="NCBI Taxonomy" id="1434066"/>
    <lineage>
        <taxon>Bacteria</taxon>
        <taxon>Pseudomonadati</taxon>
        <taxon>Bacteroidota</taxon>
        <taxon>Flavobacteriia</taxon>
        <taxon>Flavobacteriales</taxon>
        <taxon>Flavobacteriaceae</taxon>
        <taxon>Psychroserpens</taxon>
    </lineage>
</organism>
<evidence type="ECO:0000256" key="3">
    <source>
        <dbReference type="ARBA" id="ARBA00023136"/>
    </source>
</evidence>
<feature type="region of interest" description="Disordered" evidence="6">
    <location>
        <begin position="424"/>
        <end position="446"/>
    </location>
</feature>
<keyword evidence="9" id="KW-1185">Reference proteome</keyword>
<evidence type="ECO:0000259" key="7">
    <source>
        <dbReference type="Pfam" id="PF00263"/>
    </source>
</evidence>
<accession>A0ABW5ZYT6</accession>
<dbReference type="InterPro" id="IPR004846">
    <property type="entry name" value="T2SS/T3SS_dom"/>
</dbReference>
<protein>
    <submittedName>
        <fullName evidence="8">Type II secretion system protein GspD</fullName>
    </submittedName>
</protein>
<keyword evidence="3" id="KW-0472">Membrane</keyword>
<gene>
    <name evidence="8" type="ORF">ACFS29_14455</name>
</gene>
<dbReference type="EMBL" id="JBHUOS010000010">
    <property type="protein sequence ID" value="MFD2916853.1"/>
    <property type="molecule type" value="Genomic_DNA"/>
</dbReference>
<keyword evidence="2" id="KW-0732">Signal</keyword>
<evidence type="ECO:0000256" key="1">
    <source>
        <dbReference type="ARBA" id="ARBA00004370"/>
    </source>
</evidence>
<feature type="compositionally biased region" description="Low complexity" evidence="6">
    <location>
        <begin position="335"/>
        <end position="356"/>
    </location>
</feature>
<evidence type="ECO:0000256" key="2">
    <source>
        <dbReference type="ARBA" id="ARBA00022729"/>
    </source>
</evidence>
<dbReference type="InterPro" id="IPR050810">
    <property type="entry name" value="Bact_Secretion_Sys_Channel"/>
</dbReference>
<evidence type="ECO:0000256" key="4">
    <source>
        <dbReference type="RuleBase" id="RU004003"/>
    </source>
</evidence>
<feature type="region of interest" description="Disordered" evidence="6">
    <location>
        <begin position="335"/>
        <end position="357"/>
    </location>
</feature>
<dbReference type="InterPro" id="IPR001775">
    <property type="entry name" value="GspD/PilQ"/>
</dbReference>
<reference evidence="9" key="1">
    <citation type="journal article" date="2019" name="Int. J. Syst. Evol. Microbiol.">
        <title>The Global Catalogue of Microorganisms (GCM) 10K type strain sequencing project: providing services to taxonomists for standard genome sequencing and annotation.</title>
        <authorList>
            <consortium name="The Broad Institute Genomics Platform"/>
            <consortium name="The Broad Institute Genome Sequencing Center for Infectious Disease"/>
            <person name="Wu L."/>
            <person name="Ma J."/>
        </authorList>
    </citation>
    <scope>NUCLEOTIDE SEQUENCE [LARGE SCALE GENOMIC DNA]</scope>
    <source>
        <strain evidence="9">KCTC 32514</strain>
    </source>
</reference>
<dbReference type="Pfam" id="PF00263">
    <property type="entry name" value="Secretin"/>
    <property type="match status" value="1"/>
</dbReference>
<sequence>MKITEKIFELQAVYMRKLLFGLLLMSCLVSFAQSQNTSEKQRIENIKNQLTFLSTETVGLTENVKTEISVNNITLSNFLLAISEIHKVNINVAPELNQITLVNNFTNVTVTDLLVFLCKEYNLTIDFTGNILSIKHYQKPEELMEQRIIPVAYDPSTNMISLDSKNDNLYDVFKRIMDETGKNLVFSPGLENRQLTAYIQQTPFEAAMDKLAFANNLYVEKSKDGFFVFEDDTVTVSTNVNNSGTAQTVQRPKRKRNSNFFFKVKNQEDQLLEVDFINTPIADIINDIGTELNIDVFTATPLDEAGIATFKAKNIPFDDLLKKLFEIQSVKGLTSSNLNTSSNPNNGQSQNNSNTSKRFTYKKEGNIYFFGIDNQLSLRKVEIIHLQHRSVELLSDPSGGGGSSRSAGRNSGFNSNVFGASVNNFNNQNNNSNNNNRQSLNTNNTGSFNNFSSKVEALINILPDEVKQDLDIKVDYELNSFYVNGPSANVERFKNFIYKIDKPVPVILIEVMLIEVNNSSVVETGVSWGIGEEPTITQGGLYPETNLTLGAKTINKVIGGFDGFGSFNLGKVVPNFFATIKAMESNGNLKVRSTPKLSTLNGHRATFSNGQTSYYAVTEQVIIGSDNPITQTAVNYVPIDAELGITIKPLVSGDGQVTLDIFVLQSTFGARIAEDAPPDISSREFSSIIRVKDQDIVVLGGLEEQMKNNSGSGVPFLARIPIIKWLFSKRKREARKSKLTVLIKPTIIY</sequence>
<evidence type="ECO:0000256" key="5">
    <source>
        <dbReference type="SAM" id="Coils"/>
    </source>
</evidence>
<dbReference type="PANTHER" id="PTHR30332:SF24">
    <property type="entry name" value="SECRETIN GSPD-RELATED"/>
    <property type="match status" value="1"/>
</dbReference>
<feature type="coiled-coil region" evidence="5">
    <location>
        <begin position="29"/>
        <end position="56"/>
    </location>
</feature>
<proteinExistence type="inferred from homology"/>
<dbReference type="PRINTS" id="PR00811">
    <property type="entry name" value="BCTERIALGSPD"/>
</dbReference>
<evidence type="ECO:0000313" key="9">
    <source>
        <dbReference type="Proteomes" id="UP001597548"/>
    </source>
</evidence>
<dbReference type="PANTHER" id="PTHR30332">
    <property type="entry name" value="PROBABLE GENERAL SECRETION PATHWAY PROTEIN D"/>
    <property type="match status" value="1"/>
</dbReference>
<evidence type="ECO:0000313" key="8">
    <source>
        <dbReference type="EMBL" id="MFD2916853.1"/>
    </source>
</evidence>
<comment type="similarity">
    <text evidence="4">Belongs to the bacterial secretin family.</text>
</comment>
<dbReference type="Proteomes" id="UP001597548">
    <property type="component" value="Unassembled WGS sequence"/>
</dbReference>
<dbReference type="RefSeq" id="WP_241738270.1">
    <property type="nucleotide sequence ID" value="NZ_JADILU010000001.1"/>
</dbReference>